<dbReference type="InterPro" id="IPR050438">
    <property type="entry name" value="LMW_PTPase"/>
</dbReference>
<dbReference type="Proteomes" id="UP000516072">
    <property type="component" value="Chromosome"/>
</dbReference>
<dbReference type="RefSeq" id="WP_197744082.1">
    <property type="nucleotide sequence ID" value="NZ_LR778175.1"/>
</dbReference>
<evidence type="ECO:0000259" key="6">
    <source>
        <dbReference type="SMART" id="SM00226"/>
    </source>
</evidence>
<dbReference type="CDD" id="cd16343">
    <property type="entry name" value="LMWPTP"/>
    <property type="match status" value="1"/>
</dbReference>
<dbReference type="SMART" id="SM00226">
    <property type="entry name" value="LMWPc"/>
    <property type="match status" value="1"/>
</dbReference>
<protein>
    <recommendedName>
        <fullName evidence="2">protein-tyrosine-phosphatase</fullName>
        <ecNumber evidence="2">3.1.3.48</ecNumber>
    </recommendedName>
</protein>
<dbReference type="EMBL" id="LR778175">
    <property type="protein sequence ID" value="CAB1276892.1"/>
    <property type="molecule type" value="Genomic_DNA"/>
</dbReference>
<feature type="active site" evidence="5">
    <location>
        <position position="35"/>
    </location>
</feature>
<dbReference type="KEGG" id="ntg:NSCAC_1397"/>
<evidence type="ECO:0000256" key="4">
    <source>
        <dbReference type="ARBA" id="ARBA00022912"/>
    </source>
</evidence>
<evidence type="ECO:0000256" key="5">
    <source>
        <dbReference type="PIRSR" id="PIRSR617867-1"/>
    </source>
</evidence>
<comment type="similarity">
    <text evidence="1">Belongs to the low molecular weight phosphotyrosine protein phosphatase family.</text>
</comment>
<evidence type="ECO:0000256" key="2">
    <source>
        <dbReference type="ARBA" id="ARBA00013064"/>
    </source>
</evidence>
<dbReference type="InterPro" id="IPR036196">
    <property type="entry name" value="Ptyr_pPase_sf"/>
</dbReference>
<dbReference type="GO" id="GO:0004725">
    <property type="term" value="F:protein tyrosine phosphatase activity"/>
    <property type="evidence" value="ECO:0007669"/>
    <property type="project" value="UniProtKB-EC"/>
</dbReference>
<evidence type="ECO:0000313" key="8">
    <source>
        <dbReference type="Proteomes" id="UP000516072"/>
    </source>
</evidence>
<keyword evidence="4" id="KW-0904">Protein phosphatase</keyword>
<proteinExistence type="inferred from homology"/>
<feature type="active site" description="Proton donor" evidence="5">
    <location>
        <position position="148"/>
    </location>
</feature>
<dbReference type="InterPro" id="IPR023485">
    <property type="entry name" value="Ptyr_pPase"/>
</dbReference>
<dbReference type="PANTHER" id="PTHR11717:SF7">
    <property type="entry name" value="LOW MOLECULAR WEIGHT PHOSPHOTYROSINE PROTEIN PHOSPHATASE"/>
    <property type="match status" value="1"/>
</dbReference>
<sequence>MAIGNWVRHRKSSTKATSSEHRINVLFVCTANVCRSPMAEGIFKQLVAQHNLSHFIFTDSAGTSSGLGMPPDPRARACCQNNGISIEHSRSRQVQKLDYSSFDYIIAMDKKNKILLQKSALDKSILSKIHLFLDFSHDINRKGKDIPDPYYSPAKEFENIFNLVEEASVGLLQEICRQHNYIAA</sequence>
<evidence type="ECO:0000313" key="7">
    <source>
        <dbReference type="EMBL" id="CAB1276892.1"/>
    </source>
</evidence>
<gene>
    <name evidence="7" type="ORF">NSCAC_1397</name>
</gene>
<dbReference type="PANTHER" id="PTHR11717">
    <property type="entry name" value="LOW MOLECULAR WEIGHT PROTEIN TYROSINE PHOSPHATASE"/>
    <property type="match status" value="1"/>
</dbReference>
<dbReference type="AlphaFoldDB" id="A0A7G1QAS8"/>
<feature type="active site" description="Nucleophile" evidence="5">
    <location>
        <position position="29"/>
    </location>
</feature>
<keyword evidence="8" id="KW-1185">Reference proteome</keyword>
<dbReference type="Pfam" id="PF01451">
    <property type="entry name" value="LMWPc"/>
    <property type="match status" value="1"/>
</dbReference>
<evidence type="ECO:0000256" key="3">
    <source>
        <dbReference type="ARBA" id="ARBA00022801"/>
    </source>
</evidence>
<dbReference type="Gene3D" id="3.40.50.2300">
    <property type="match status" value="1"/>
</dbReference>
<feature type="domain" description="Phosphotyrosine protein phosphatase I" evidence="6">
    <location>
        <begin position="23"/>
        <end position="174"/>
    </location>
</feature>
<accession>A0A7G1QAS8</accession>
<dbReference type="PRINTS" id="PR00719">
    <property type="entry name" value="LMWPTPASE"/>
</dbReference>
<reference evidence="7 8" key="1">
    <citation type="submission" date="2020-03" db="EMBL/GenBank/DDBJ databases">
        <authorList>
            <person name="Picone N."/>
        </authorList>
    </citation>
    <scope>NUCLEOTIDE SEQUENCE [LARGE SCALE GENOMIC DNA]</scope>
    <source>
        <strain evidence="7">NSCAC1</strain>
    </source>
</reference>
<keyword evidence="3" id="KW-0378">Hydrolase</keyword>
<dbReference type="EC" id="3.1.3.48" evidence="2"/>
<dbReference type="InterPro" id="IPR017867">
    <property type="entry name" value="Tyr_phospatase_low_mol_wt"/>
</dbReference>
<name>A0A7G1QAS8_9GAMM</name>
<dbReference type="SUPFAM" id="SSF52788">
    <property type="entry name" value="Phosphotyrosine protein phosphatases I"/>
    <property type="match status" value="1"/>
</dbReference>
<organism evidence="7 8">
    <name type="scientific">Candidatus Nitrosacidococcus tergens</name>
    <dbReference type="NCBI Taxonomy" id="553981"/>
    <lineage>
        <taxon>Bacteria</taxon>
        <taxon>Pseudomonadati</taxon>
        <taxon>Pseudomonadota</taxon>
        <taxon>Gammaproteobacteria</taxon>
        <taxon>Chromatiales</taxon>
        <taxon>Chromatiaceae</taxon>
        <taxon>Candidatus Nitrosacidococcus</taxon>
    </lineage>
</organism>
<evidence type="ECO:0000256" key="1">
    <source>
        <dbReference type="ARBA" id="ARBA00011063"/>
    </source>
</evidence>